<evidence type="ECO:0000256" key="7">
    <source>
        <dbReference type="PIRNR" id="PIRNR016262"/>
    </source>
</evidence>
<comment type="miscellaneous">
    <text evidence="6">In the reaction, the free carboxyl group of octanoic acid is attached via an amide linkage to the epsilon-amino group of a specific lysine residue of lipoyl domains of lipoate-dependent enzymes.</text>
</comment>
<comment type="subcellular location">
    <subcellularLocation>
        <location evidence="6">Cytoplasm</location>
    </subcellularLocation>
</comment>
<dbReference type="CDD" id="cd16444">
    <property type="entry name" value="LipB"/>
    <property type="match status" value="1"/>
</dbReference>
<dbReference type="RefSeq" id="WP_136130649.1">
    <property type="nucleotide sequence ID" value="NZ_PDKT01000001.1"/>
</dbReference>
<comment type="pathway">
    <text evidence="1 6 7">Protein modification; protein lipoylation via endogenous pathway; protein N(6)-(lipoyl)lysine from octanoyl-[acyl-carrier-protein]: step 1/2.</text>
</comment>
<keyword evidence="4 6" id="KW-0012">Acyltransferase</keyword>
<evidence type="ECO:0000256" key="3">
    <source>
        <dbReference type="ARBA" id="ARBA00022679"/>
    </source>
</evidence>
<evidence type="ECO:0000256" key="5">
    <source>
        <dbReference type="ARBA" id="ARBA00024732"/>
    </source>
</evidence>
<dbReference type="AlphaFoldDB" id="A0A2P5T0B8"/>
<dbReference type="OrthoDB" id="9787061at2"/>
<dbReference type="PANTHER" id="PTHR10993">
    <property type="entry name" value="OCTANOYLTRANSFERASE"/>
    <property type="match status" value="1"/>
</dbReference>
<comment type="caution">
    <text evidence="12">The sequence shown here is derived from an EMBL/GenBank/DDBJ whole genome shotgun (WGS) entry which is preliminary data.</text>
</comment>
<dbReference type="UniPathway" id="UPA00538">
    <property type="reaction ID" value="UER00592"/>
</dbReference>
<feature type="site" description="Lowers pKa of active site Cys" evidence="6 10">
    <location>
        <position position="135"/>
    </location>
</feature>
<dbReference type="SUPFAM" id="SSF55681">
    <property type="entry name" value="Class II aaRS and biotin synthetases"/>
    <property type="match status" value="1"/>
</dbReference>
<evidence type="ECO:0000256" key="4">
    <source>
        <dbReference type="ARBA" id="ARBA00023315"/>
    </source>
</evidence>
<keyword evidence="2 6" id="KW-0963">Cytoplasm</keyword>
<protein>
    <recommendedName>
        <fullName evidence="6 7">Octanoyltransferase</fullName>
        <ecNumber evidence="6 7">2.3.1.181</ecNumber>
    </recommendedName>
    <alternativeName>
        <fullName evidence="6">Lipoate-protein ligase B</fullName>
    </alternativeName>
    <alternativeName>
        <fullName evidence="6">Lipoyl/octanoyl transferase</fullName>
    </alternativeName>
    <alternativeName>
        <fullName evidence="6">Octanoyl-[acyl-carrier-protein]-protein N-octanoyltransferase</fullName>
    </alternativeName>
</protein>
<dbReference type="InterPro" id="IPR045864">
    <property type="entry name" value="aa-tRNA-synth_II/BPL/LPL"/>
</dbReference>
<dbReference type="EMBL" id="PDKT01000001">
    <property type="protein sequence ID" value="PPI88039.1"/>
    <property type="molecule type" value="Genomic_DNA"/>
</dbReference>
<evidence type="ECO:0000256" key="1">
    <source>
        <dbReference type="ARBA" id="ARBA00004821"/>
    </source>
</evidence>
<gene>
    <name evidence="6" type="primary">lipB</name>
    <name evidence="12" type="ORF">CRV12_00115</name>
</gene>
<evidence type="ECO:0000256" key="9">
    <source>
        <dbReference type="PIRSR" id="PIRSR016262-2"/>
    </source>
</evidence>
<organism evidence="12 13">
    <name type="scientific">Candidatus Pantoea edessiphila</name>
    <dbReference type="NCBI Taxonomy" id="2044610"/>
    <lineage>
        <taxon>Bacteria</taxon>
        <taxon>Pseudomonadati</taxon>
        <taxon>Pseudomonadota</taxon>
        <taxon>Gammaproteobacteria</taxon>
        <taxon>Enterobacterales</taxon>
        <taxon>Erwiniaceae</taxon>
        <taxon>Pantoea</taxon>
    </lineage>
</organism>
<dbReference type="NCBIfam" id="TIGR00214">
    <property type="entry name" value="lipB"/>
    <property type="match status" value="1"/>
</dbReference>
<name>A0A2P5T0B8_9GAMM</name>
<feature type="active site" description="Acyl-thioester intermediate" evidence="6 8">
    <location>
        <position position="169"/>
    </location>
</feature>
<dbReference type="GO" id="GO:0033819">
    <property type="term" value="F:lipoyl(octanoyl) transferase activity"/>
    <property type="evidence" value="ECO:0007669"/>
    <property type="project" value="UniProtKB-EC"/>
</dbReference>
<dbReference type="EC" id="2.3.1.181" evidence="6 7"/>
<dbReference type="PROSITE" id="PS01313">
    <property type="entry name" value="LIPB"/>
    <property type="match status" value="1"/>
</dbReference>
<evidence type="ECO:0000256" key="10">
    <source>
        <dbReference type="PIRSR" id="PIRSR016262-3"/>
    </source>
</evidence>
<dbReference type="InterPro" id="IPR020605">
    <property type="entry name" value="Octanoyltransferase_CS"/>
</dbReference>
<dbReference type="Pfam" id="PF21948">
    <property type="entry name" value="LplA-B_cat"/>
    <property type="match status" value="1"/>
</dbReference>
<dbReference type="FunFam" id="3.30.930.10:FF:000020">
    <property type="entry name" value="Octanoyltransferase"/>
    <property type="match status" value="1"/>
</dbReference>
<feature type="binding site" evidence="6 9">
    <location>
        <begin position="151"/>
        <end position="153"/>
    </location>
    <ligand>
        <name>substrate</name>
    </ligand>
</feature>
<evidence type="ECO:0000313" key="13">
    <source>
        <dbReference type="Proteomes" id="UP000296153"/>
    </source>
</evidence>
<feature type="binding site" evidence="6 9">
    <location>
        <begin position="71"/>
        <end position="78"/>
    </location>
    <ligand>
        <name>substrate</name>
    </ligand>
</feature>
<comment type="function">
    <text evidence="5 6 7">Catalyzes the transfer of endogenously produced octanoic acid from octanoyl-acyl-carrier-protein onto the lipoyl domains of lipoate-dependent enzymes. Lipoyl-ACP can also act as a substrate although octanoyl-ACP is likely to be the physiological substrate.</text>
</comment>
<evidence type="ECO:0000313" key="12">
    <source>
        <dbReference type="EMBL" id="PPI88039.1"/>
    </source>
</evidence>
<evidence type="ECO:0000256" key="2">
    <source>
        <dbReference type="ARBA" id="ARBA00022490"/>
    </source>
</evidence>
<proteinExistence type="inferred from homology"/>
<evidence type="ECO:0000259" key="11">
    <source>
        <dbReference type="PROSITE" id="PS51733"/>
    </source>
</evidence>
<feature type="binding site" evidence="6 9">
    <location>
        <begin position="138"/>
        <end position="140"/>
    </location>
    <ligand>
        <name>substrate</name>
    </ligand>
</feature>
<reference evidence="12 13" key="1">
    <citation type="journal article" date="2018" name="Genome Biol. Evol.">
        <title>Cladogenesis and Genomic Streamlining in Extracellular Endosymbionts of Tropical Stink Bugs.</title>
        <authorList>
            <person name="Otero-Bravo A."/>
            <person name="Goffredi S."/>
            <person name="Sabree Z.L."/>
        </authorList>
    </citation>
    <scope>NUCLEOTIDE SEQUENCE [LARGE SCALE GENOMIC DNA]</scope>
    <source>
        <strain evidence="12 13">SoEE</strain>
    </source>
</reference>
<dbReference type="PANTHER" id="PTHR10993:SF7">
    <property type="entry name" value="LIPOYLTRANSFERASE 2, MITOCHONDRIAL-RELATED"/>
    <property type="match status" value="1"/>
</dbReference>
<dbReference type="NCBIfam" id="NF010922">
    <property type="entry name" value="PRK14342.1"/>
    <property type="match status" value="1"/>
</dbReference>
<evidence type="ECO:0000256" key="6">
    <source>
        <dbReference type="HAMAP-Rule" id="MF_00013"/>
    </source>
</evidence>
<dbReference type="Gene3D" id="3.30.930.10">
    <property type="entry name" value="Bira Bifunctional Protein, Domain 2"/>
    <property type="match status" value="1"/>
</dbReference>
<comment type="catalytic activity">
    <reaction evidence="6 7">
        <text>octanoyl-[ACP] + L-lysyl-[protein] = N(6)-octanoyl-L-lysyl-[protein] + holo-[ACP] + H(+)</text>
        <dbReference type="Rhea" id="RHEA:17665"/>
        <dbReference type="Rhea" id="RHEA-COMP:9636"/>
        <dbReference type="Rhea" id="RHEA-COMP:9685"/>
        <dbReference type="Rhea" id="RHEA-COMP:9752"/>
        <dbReference type="Rhea" id="RHEA-COMP:9928"/>
        <dbReference type="ChEBI" id="CHEBI:15378"/>
        <dbReference type="ChEBI" id="CHEBI:29969"/>
        <dbReference type="ChEBI" id="CHEBI:64479"/>
        <dbReference type="ChEBI" id="CHEBI:78463"/>
        <dbReference type="ChEBI" id="CHEBI:78809"/>
        <dbReference type="EC" id="2.3.1.181"/>
    </reaction>
</comment>
<dbReference type="GO" id="GO:0009249">
    <property type="term" value="P:protein lipoylation"/>
    <property type="evidence" value="ECO:0007669"/>
    <property type="project" value="InterPro"/>
</dbReference>
<dbReference type="PROSITE" id="PS51733">
    <property type="entry name" value="BPL_LPL_CATALYTIC"/>
    <property type="match status" value="1"/>
</dbReference>
<dbReference type="Proteomes" id="UP000296153">
    <property type="component" value="Unassembled WGS sequence"/>
</dbReference>
<dbReference type="InterPro" id="IPR000544">
    <property type="entry name" value="Octanoyltransferase"/>
</dbReference>
<accession>A0A2P5T0B8</accession>
<sequence length="212" mass="24341">MPINSILIRELNLCSWQSASDAMHQYTNQRNNKSYDEVWLAEHYPIFTQGRSETKKNILENINIKVIQSDRGGKITYHGPGQQIMYVLIDLKRRKMSVHKLVHILEETAIKTLNYFKIESCSRLDAPGVYVQGKKICSLGLRISKGCSLHGLALNVTVDLSPFLSINPCGHVNMKMTKIQHYYPNIDIDKVKSLLISEFINLMNYKDAKWKS</sequence>
<keyword evidence="3 6" id="KW-0808">Transferase</keyword>
<dbReference type="GO" id="GO:0005737">
    <property type="term" value="C:cytoplasm"/>
    <property type="evidence" value="ECO:0007669"/>
    <property type="project" value="UniProtKB-SubCell"/>
</dbReference>
<evidence type="ECO:0000256" key="8">
    <source>
        <dbReference type="PIRSR" id="PIRSR016262-1"/>
    </source>
</evidence>
<dbReference type="PIRSF" id="PIRSF016262">
    <property type="entry name" value="LPLase"/>
    <property type="match status" value="1"/>
</dbReference>
<comment type="similarity">
    <text evidence="6 7">Belongs to the LipB family.</text>
</comment>
<feature type="domain" description="BPL/LPL catalytic" evidence="11">
    <location>
        <begin position="32"/>
        <end position="207"/>
    </location>
</feature>
<dbReference type="InterPro" id="IPR004143">
    <property type="entry name" value="BPL_LPL_catalytic"/>
</dbReference>
<dbReference type="HAMAP" id="MF_00013">
    <property type="entry name" value="LipB"/>
    <property type="match status" value="1"/>
</dbReference>